<comment type="caution">
    <text evidence="16">The sequence shown here is derived from an EMBL/GenBank/DDBJ whole genome shotgun (WGS) entry which is preliminary data.</text>
</comment>
<keyword evidence="16" id="KW-0675">Receptor</keyword>
<dbReference type="SUPFAM" id="SSF56935">
    <property type="entry name" value="Porins"/>
    <property type="match status" value="1"/>
</dbReference>
<proteinExistence type="inferred from homology"/>
<keyword evidence="5 13" id="KW-0732">Signal</keyword>
<dbReference type="RefSeq" id="WP_395272605.1">
    <property type="nucleotide sequence ID" value="NZ_JBHEGD010000001.1"/>
</dbReference>
<dbReference type="InterPro" id="IPR036942">
    <property type="entry name" value="Beta-barrel_TonB_sf"/>
</dbReference>
<keyword evidence="17" id="KW-1185">Reference proteome</keyword>
<evidence type="ECO:0000256" key="13">
    <source>
        <dbReference type="SAM" id="SignalP"/>
    </source>
</evidence>
<evidence type="ECO:0000259" key="15">
    <source>
        <dbReference type="Pfam" id="PF07715"/>
    </source>
</evidence>
<evidence type="ECO:0000256" key="6">
    <source>
        <dbReference type="ARBA" id="ARBA00023065"/>
    </source>
</evidence>
<dbReference type="PANTHER" id="PTHR30069">
    <property type="entry name" value="TONB-DEPENDENT OUTER MEMBRANE RECEPTOR"/>
    <property type="match status" value="1"/>
</dbReference>
<evidence type="ECO:0000256" key="1">
    <source>
        <dbReference type="ARBA" id="ARBA00004571"/>
    </source>
</evidence>
<keyword evidence="3 10" id="KW-1134">Transmembrane beta strand</keyword>
<dbReference type="Pfam" id="PF07715">
    <property type="entry name" value="Plug"/>
    <property type="match status" value="1"/>
</dbReference>
<evidence type="ECO:0000256" key="10">
    <source>
        <dbReference type="PROSITE-ProRule" id="PRU01360"/>
    </source>
</evidence>
<keyword evidence="6" id="KW-0406">Ion transport</keyword>
<evidence type="ECO:0000256" key="9">
    <source>
        <dbReference type="ARBA" id="ARBA00023237"/>
    </source>
</evidence>
<dbReference type="Gene3D" id="2.170.130.10">
    <property type="entry name" value="TonB-dependent receptor, plug domain"/>
    <property type="match status" value="1"/>
</dbReference>
<evidence type="ECO:0000256" key="12">
    <source>
        <dbReference type="SAM" id="MobiDB-lite"/>
    </source>
</evidence>
<feature type="region of interest" description="Disordered" evidence="12">
    <location>
        <begin position="211"/>
        <end position="244"/>
    </location>
</feature>
<keyword evidence="8 10" id="KW-0472">Membrane</keyword>
<dbReference type="InterPro" id="IPR000531">
    <property type="entry name" value="Beta-barrel_TonB"/>
</dbReference>
<evidence type="ECO:0000256" key="7">
    <source>
        <dbReference type="ARBA" id="ARBA00023077"/>
    </source>
</evidence>
<sequence length="651" mass="71607">MPVLKMRRFAPRRSLSLLAFSFLPLGGQAEVLMLEPTVVSATSTKRALKDVPASVAVITAEDLSRRPVRDLEDALRGSEGLQFNGIGMSRRGISIRGMSSEHTLVLIDGKRISPSAGAIAHSDFDLGWVPVEAIERIEVVRGPMSSLYGSEALGGVVNVITRKATDTWLGSGFVEGGVREDGLGGQTHQAGGYVSGPLLPGVLGLALNAESQRQQETPDFDSRNLSELEGRNGNSGGATLSWTPDDAQRIDFGYESGRERRWRNSETGGGASRDYESTDIIERERWSLAHSGDWLWGSSQLRAYRNQLERKNSRSGGVVPSSPQRLIDSVVDGNLSVPLLDMHRVTLGGEWRKEELEDRSVNARGEDEALHRAVFLQDEIAFSPAWSLTLGSRFDKHEQFGWENSPRVYLLHHLDDQLTLRAGVGKGFKAPSLKQLSPGYSAVGGGGRFTIVGNPDLQPETNTSYELGADYQARGWSLSGMLFENDVEDLIQTVCVASCGVRGRELRNYENVDKARIRGVELGAGVDLSSTLSWKLNYTYLDARNRTLGQRLGDRSRHLANSVLQWQPTSTFEAQLRTEYIGSQLTYSSNVAYSLPAYSLWHLEMSQKLSSNLTLRGGIENIGDERLADQSERFVYAEPGRTYHVGLVATF</sequence>
<feature type="domain" description="TonB-dependent receptor plug" evidence="15">
    <location>
        <begin position="48"/>
        <end position="156"/>
    </location>
</feature>
<dbReference type="InterPro" id="IPR039426">
    <property type="entry name" value="TonB-dep_rcpt-like"/>
</dbReference>
<dbReference type="InterPro" id="IPR012910">
    <property type="entry name" value="Plug_dom"/>
</dbReference>
<evidence type="ECO:0000256" key="8">
    <source>
        <dbReference type="ARBA" id="ARBA00023136"/>
    </source>
</evidence>
<dbReference type="InterPro" id="IPR037066">
    <property type="entry name" value="Plug_dom_sf"/>
</dbReference>
<evidence type="ECO:0000256" key="11">
    <source>
        <dbReference type="RuleBase" id="RU003357"/>
    </source>
</evidence>
<name>A0ABW7MC02_9GAMM</name>
<dbReference type="Gene3D" id="2.40.170.20">
    <property type="entry name" value="TonB-dependent receptor, beta-barrel domain"/>
    <property type="match status" value="1"/>
</dbReference>
<comment type="subcellular location">
    <subcellularLocation>
        <location evidence="1 10">Cell outer membrane</location>
        <topology evidence="1 10">Multi-pass membrane protein</topology>
    </subcellularLocation>
</comment>
<evidence type="ECO:0000256" key="3">
    <source>
        <dbReference type="ARBA" id="ARBA00022452"/>
    </source>
</evidence>
<organism evidence="16 17">
    <name type="scientific">Ectopseudomonas khazarica</name>
    <dbReference type="NCBI Taxonomy" id="2502979"/>
    <lineage>
        <taxon>Bacteria</taxon>
        <taxon>Pseudomonadati</taxon>
        <taxon>Pseudomonadota</taxon>
        <taxon>Gammaproteobacteria</taxon>
        <taxon>Pseudomonadales</taxon>
        <taxon>Pseudomonadaceae</taxon>
        <taxon>Ectopseudomonas</taxon>
    </lineage>
</organism>
<reference evidence="16 17" key="1">
    <citation type="submission" date="2024-09" db="EMBL/GenBank/DDBJ databases">
        <title>Elucidation of the Bokeelamides from Bacteria Associated with Moon Snail Egg Collars.</title>
        <authorList>
            <person name="Campbell R."/>
            <person name="Piedl K."/>
            <person name="Mevers E."/>
        </authorList>
    </citation>
    <scope>NUCLEOTIDE SEQUENCE [LARGE SCALE GENOMIC DNA]</scope>
    <source>
        <strain evidence="16 17">EM133</strain>
    </source>
</reference>
<keyword evidence="2 10" id="KW-0813">Transport</keyword>
<evidence type="ECO:0000259" key="14">
    <source>
        <dbReference type="Pfam" id="PF00593"/>
    </source>
</evidence>
<feature type="signal peptide" evidence="13">
    <location>
        <begin position="1"/>
        <end position="29"/>
    </location>
</feature>
<dbReference type="Proteomes" id="UP001609932">
    <property type="component" value="Unassembled WGS sequence"/>
</dbReference>
<evidence type="ECO:0000313" key="17">
    <source>
        <dbReference type="Proteomes" id="UP001609932"/>
    </source>
</evidence>
<dbReference type="CDD" id="cd01347">
    <property type="entry name" value="ligand_gated_channel"/>
    <property type="match status" value="1"/>
</dbReference>
<feature type="chain" id="PRO_5045262695" evidence="13">
    <location>
        <begin position="30"/>
        <end position="651"/>
    </location>
</feature>
<dbReference type="PANTHER" id="PTHR30069:SF53">
    <property type="entry name" value="COLICIN I RECEPTOR-RELATED"/>
    <property type="match status" value="1"/>
</dbReference>
<feature type="compositionally biased region" description="Basic and acidic residues" evidence="12">
    <location>
        <begin position="220"/>
        <end position="230"/>
    </location>
</feature>
<evidence type="ECO:0000313" key="16">
    <source>
        <dbReference type="EMBL" id="MFH6598666.1"/>
    </source>
</evidence>
<evidence type="ECO:0000256" key="4">
    <source>
        <dbReference type="ARBA" id="ARBA00022692"/>
    </source>
</evidence>
<feature type="domain" description="TonB-dependent receptor-like beta-barrel" evidence="14">
    <location>
        <begin position="230"/>
        <end position="622"/>
    </location>
</feature>
<keyword evidence="7 11" id="KW-0798">TonB box</keyword>
<protein>
    <submittedName>
        <fullName evidence="16">TonB-dependent receptor domain-containing protein</fullName>
    </submittedName>
</protein>
<dbReference type="EMBL" id="JBHEGD010000001">
    <property type="protein sequence ID" value="MFH6598666.1"/>
    <property type="molecule type" value="Genomic_DNA"/>
</dbReference>
<accession>A0ABW7MC02</accession>
<dbReference type="PROSITE" id="PS52016">
    <property type="entry name" value="TONB_DEPENDENT_REC_3"/>
    <property type="match status" value="1"/>
</dbReference>
<comment type="similarity">
    <text evidence="10 11">Belongs to the TonB-dependent receptor family.</text>
</comment>
<evidence type="ECO:0000256" key="5">
    <source>
        <dbReference type="ARBA" id="ARBA00022729"/>
    </source>
</evidence>
<evidence type="ECO:0000256" key="2">
    <source>
        <dbReference type="ARBA" id="ARBA00022448"/>
    </source>
</evidence>
<dbReference type="Pfam" id="PF00593">
    <property type="entry name" value="TonB_dep_Rec_b-barrel"/>
    <property type="match status" value="1"/>
</dbReference>
<keyword evidence="9 10" id="KW-0998">Cell outer membrane</keyword>
<gene>
    <name evidence="16" type="ORF">ACEVAQ_08085</name>
</gene>
<keyword evidence="4 10" id="KW-0812">Transmembrane</keyword>